<proteinExistence type="predicted"/>
<dbReference type="InterPro" id="IPR011990">
    <property type="entry name" value="TPR-like_helical_dom_sf"/>
</dbReference>
<evidence type="ECO:0000313" key="3">
    <source>
        <dbReference type="Proteomes" id="UP000262072"/>
    </source>
</evidence>
<dbReference type="Gene3D" id="1.25.40.10">
    <property type="entry name" value="Tetratricopeptide repeat domain"/>
    <property type="match status" value="1"/>
</dbReference>
<organism evidence="2 3">
    <name type="scientific">Trichococcus shcherbakoviae</name>
    <dbReference type="NCBI Taxonomy" id="2094020"/>
    <lineage>
        <taxon>Bacteria</taxon>
        <taxon>Bacillati</taxon>
        <taxon>Bacillota</taxon>
        <taxon>Bacilli</taxon>
        <taxon>Lactobacillales</taxon>
        <taxon>Carnobacteriaceae</taxon>
        <taxon>Trichococcus</taxon>
    </lineage>
</organism>
<dbReference type="AlphaFoldDB" id="A0A383TGD5"/>
<dbReference type="SUPFAM" id="SSF48452">
    <property type="entry name" value="TPR-like"/>
    <property type="match status" value="1"/>
</dbReference>
<gene>
    <name evidence="2" type="ORF">TART1_1830</name>
</gene>
<dbReference type="EMBL" id="UNRR01000025">
    <property type="protein sequence ID" value="SYZ79006.1"/>
    <property type="molecule type" value="Genomic_DNA"/>
</dbReference>
<dbReference type="OrthoDB" id="5509356at2"/>
<dbReference type="Proteomes" id="UP000262072">
    <property type="component" value="Unassembled WGS sequence"/>
</dbReference>
<protein>
    <submittedName>
        <fullName evidence="2">Dna/rna tunnel of bacterial dna dependent rna polymerase</fullName>
    </submittedName>
</protein>
<dbReference type="Gene3D" id="3.20.170.40">
    <property type="entry name" value="Rifampin ADP-ribosyltransferase domain"/>
    <property type="match status" value="1"/>
</dbReference>
<name>A0A383TGD5_9LACT</name>
<evidence type="ECO:0000313" key="2">
    <source>
        <dbReference type="EMBL" id="SYZ79006.1"/>
    </source>
</evidence>
<accession>A0A383TGD5</accession>
<sequence length="249" mass="28030">MDNQFNPNNKIIQLLLRGMGMEDSGKPEEASLLFLKAWSEATDDFERFIAAYYVARHQKNSSDKLKWFETSLQFALKLNDVAVKNGFPSLYLNIAKCYEELSDSDKAKENYELSNSYKLAPSDPGPFFHGTRADLQVGELLTAKGESNYTSGLKMNHIYFTAVISGAGLAAALAKGDGRERVYIVEPTGDFENDPNVTDKKFPGNLTRSYRSQAPLKIVGEATEWLRQTPEDLRRWQEKLADNKGEIIN</sequence>
<dbReference type="InterPro" id="IPR038611">
    <property type="entry name" value="Arr_sf"/>
</dbReference>
<evidence type="ECO:0000259" key="1">
    <source>
        <dbReference type="Pfam" id="PF12120"/>
    </source>
</evidence>
<feature type="domain" description="Rifampin ADP-ribosyltransferase" evidence="1">
    <location>
        <begin position="127"/>
        <end position="225"/>
    </location>
</feature>
<dbReference type="InterPro" id="IPR021975">
    <property type="entry name" value="Rifampin_Arr"/>
</dbReference>
<dbReference type="Pfam" id="PF12120">
    <property type="entry name" value="Arr-ms"/>
    <property type="match status" value="1"/>
</dbReference>
<reference evidence="3" key="1">
    <citation type="submission" date="2018-05" db="EMBL/GenBank/DDBJ databases">
        <authorList>
            <person name="Strepis N."/>
        </authorList>
    </citation>
    <scope>NUCLEOTIDE SEQUENCE [LARGE SCALE GENOMIC DNA]</scope>
</reference>
<dbReference type="NCBIfam" id="NF033144">
    <property type="entry name" value="rifampin_ARR"/>
    <property type="match status" value="1"/>
</dbReference>